<dbReference type="STRING" id="1094619.G4ZN12"/>
<reference evidence="2 3" key="1">
    <citation type="journal article" date="2006" name="Science">
        <title>Phytophthora genome sequences uncover evolutionary origins and mechanisms of pathogenesis.</title>
        <authorList>
            <person name="Tyler B.M."/>
            <person name="Tripathy S."/>
            <person name="Zhang X."/>
            <person name="Dehal P."/>
            <person name="Jiang R.H."/>
            <person name="Aerts A."/>
            <person name="Arredondo F.D."/>
            <person name="Baxter L."/>
            <person name="Bensasson D."/>
            <person name="Beynon J.L."/>
            <person name="Chapman J."/>
            <person name="Damasceno C.M."/>
            <person name="Dorrance A.E."/>
            <person name="Dou D."/>
            <person name="Dickerman A.W."/>
            <person name="Dubchak I.L."/>
            <person name="Garbelotto M."/>
            <person name="Gijzen M."/>
            <person name="Gordon S.G."/>
            <person name="Govers F."/>
            <person name="Grunwald N.J."/>
            <person name="Huang W."/>
            <person name="Ivors K.L."/>
            <person name="Jones R.W."/>
            <person name="Kamoun S."/>
            <person name="Krampis K."/>
            <person name="Lamour K.H."/>
            <person name="Lee M.K."/>
            <person name="McDonald W.H."/>
            <person name="Medina M."/>
            <person name="Meijer H.J."/>
            <person name="Nordberg E.K."/>
            <person name="Maclean D.J."/>
            <person name="Ospina-Giraldo M.D."/>
            <person name="Morris P.F."/>
            <person name="Phuntumart V."/>
            <person name="Putnam N.H."/>
            <person name="Rash S."/>
            <person name="Rose J.K."/>
            <person name="Sakihama Y."/>
            <person name="Salamov A.A."/>
            <person name="Savidor A."/>
            <person name="Scheuring C.F."/>
            <person name="Smith B.M."/>
            <person name="Sobral B.W."/>
            <person name="Terry A."/>
            <person name="Torto-Alalibo T.A."/>
            <person name="Win J."/>
            <person name="Xu Z."/>
            <person name="Zhang H."/>
            <person name="Grigoriev I.V."/>
            <person name="Rokhsar D.S."/>
            <person name="Boore J.L."/>
        </authorList>
    </citation>
    <scope>NUCLEOTIDE SEQUENCE [LARGE SCALE GENOMIC DNA]</scope>
    <source>
        <strain evidence="2 3">P6497</strain>
    </source>
</reference>
<dbReference type="GeneID" id="20658932"/>
<accession>G4ZN12</accession>
<sequence length="456" mass="49459">MAEPLPNDHDFPAPEATRRATATSNPLESCHDLLNQTRFTPGMVKGSALMDLSDGETQAFRHLAHSITSRTLAHQNAYQLMNCPELARGDWKLLKRQNDLSAYRRRLPTHHEQARGLTEVNRRMVLCVGTMAGSLEDVLYGVHAKTREEMQLTAPHLSNGHLDCTMLAKLEGGSRLDPFRQLSLKWHLSQSIGDTKFSHLRDLCVLESMGISTDAQGERYAYHLVKSVDFEGCPAPPKGSGVIRANVMFCGIYRQVPGSSVVTVYAKGMFDLGGNTPSFLMNNTSCSLMLSIPRAVASSEAKRLTLLAVRKAASSVSASCGDLSTEDNLDESYLSVDSVSSGYSNSAHSASGEVASVAPPTLRRFPSKGISKSRSKRQQAGGACCVCAKQPAMASIVAATHRSCGVCQRSVCTKCRVKRQLYARARPVAVTCCKSCLVEAKQLALDPPEPCPMLLL</sequence>
<organism evidence="2 3">
    <name type="scientific">Phytophthora sojae (strain P6497)</name>
    <name type="common">Soybean stem and root rot agent</name>
    <name type="synonym">Phytophthora megasperma f. sp. glycines</name>
    <dbReference type="NCBI Taxonomy" id="1094619"/>
    <lineage>
        <taxon>Eukaryota</taxon>
        <taxon>Sar</taxon>
        <taxon>Stramenopiles</taxon>
        <taxon>Oomycota</taxon>
        <taxon>Peronosporomycetes</taxon>
        <taxon>Peronosporales</taxon>
        <taxon>Peronosporaceae</taxon>
        <taxon>Phytophthora</taxon>
    </lineage>
</organism>
<name>G4ZN12_PHYSP</name>
<dbReference type="KEGG" id="psoj:PHYSODRAFT_508996"/>
<feature type="region of interest" description="Disordered" evidence="1">
    <location>
        <begin position="1"/>
        <end position="25"/>
    </location>
</feature>
<proteinExistence type="predicted"/>
<dbReference type="InParanoid" id="G4ZN12"/>
<dbReference type="SMR" id="G4ZN12"/>
<evidence type="ECO:0008006" key="4">
    <source>
        <dbReference type="Google" id="ProtNLM"/>
    </source>
</evidence>
<dbReference type="AlphaFoldDB" id="G4ZN12"/>
<gene>
    <name evidence="2" type="ORF">PHYSODRAFT_508996</name>
</gene>
<dbReference type="PANTHER" id="PTHR13510:SF44">
    <property type="entry name" value="RABENOSYN-5"/>
    <property type="match status" value="1"/>
</dbReference>
<dbReference type="SUPFAM" id="SSF55961">
    <property type="entry name" value="Bet v1-like"/>
    <property type="match status" value="1"/>
</dbReference>
<dbReference type="Proteomes" id="UP000002640">
    <property type="component" value="Unassembled WGS sequence"/>
</dbReference>
<evidence type="ECO:0000313" key="3">
    <source>
        <dbReference type="Proteomes" id="UP000002640"/>
    </source>
</evidence>
<evidence type="ECO:0000313" key="2">
    <source>
        <dbReference type="EMBL" id="EGZ15041.1"/>
    </source>
</evidence>
<dbReference type="Gene3D" id="3.30.530.20">
    <property type="match status" value="1"/>
</dbReference>
<dbReference type="EMBL" id="JH159155">
    <property type="protein sequence ID" value="EGZ15041.1"/>
    <property type="molecule type" value="Genomic_DNA"/>
</dbReference>
<dbReference type="InterPro" id="IPR023393">
    <property type="entry name" value="START-like_dom_sf"/>
</dbReference>
<dbReference type="RefSeq" id="XP_009528790.1">
    <property type="nucleotide sequence ID" value="XM_009530495.1"/>
</dbReference>
<dbReference type="PANTHER" id="PTHR13510">
    <property type="entry name" value="FYVE-FINGER-CONTAINING RAB5 EFFECTOR PROTEIN RABENOSYN-5-RELATED"/>
    <property type="match status" value="1"/>
</dbReference>
<feature type="compositionally biased region" description="Basic and acidic residues" evidence="1">
    <location>
        <begin position="1"/>
        <end position="18"/>
    </location>
</feature>
<dbReference type="InterPro" id="IPR052727">
    <property type="entry name" value="Rab4/Rab5_effector"/>
</dbReference>
<protein>
    <recommendedName>
        <fullName evidence="4">FYVE-type domain-containing protein</fullName>
    </recommendedName>
</protein>
<evidence type="ECO:0000256" key="1">
    <source>
        <dbReference type="SAM" id="MobiDB-lite"/>
    </source>
</evidence>
<keyword evidence="3" id="KW-1185">Reference proteome</keyword>